<keyword evidence="3" id="KW-0677">Repeat</keyword>
<dbReference type="InterPro" id="IPR032675">
    <property type="entry name" value="LRR_dom_sf"/>
</dbReference>
<evidence type="ECO:0008006" key="7">
    <source>
        <dbReference type="Google" id="ProtNLM"/>
    </source>
</evidence>
<evidence type="ECO:0000256" key="4">
    <source>
        <dbReference type="SAM" id="SignalP"/>
    </source>
</evidence>
<gene>
    <name evidence="5" type="ORF">DSTB1V02_LOCUS5569</name>
</gene>
<dbReference type="Gene3D" id="3.80.10.10">
    <property type="entry name" value="Ribonuclease Inhibitor"/>
    <property type="match status" value="2"/>
</dbReference>
<keyword evidence="2 4" id="KW-0732">Signal</keyword>
<reference evidence="5" key="1">
    <citation type="submission" date="2020-11" db="EMBL/GenBank/DDBJ databases">
        <authorList>
            <person name="Tran Van P."/>
        </authorList>
    </citation>
    <scope>NUCLEOTIDE SEQUENCE</scope>
</reference>
<evidence type="ECO:0000256" key="2">
    <source>
        <dbReference type="ARBA" id="ARBA00022729"/>
    </source>
</evidence>
<sequence>MDETIVLCLLSLLLSLVPPTSGQIPCPDPEDISPCTCSYDEENGQVSADCSLANVSEIYSAFNDVVWEFNTWGNVAITELSGGIFGNVSFQHVFIMYSENLVTIDPSFLLAMKDTLVTVSFTSGRLEDFPWDVVPQLVVIEQISLDGNAVTTVPELQSSTLQSLWLRDNRITTLQEKWILPIFSSLALGGNPFSEFSSGFFADFGQFGSFYCQECNFGPTLNSGKLEFNTRQLWELHLEGNHITTIEAGAISGYTAETKLNLDENSITEVKEEVFRPILEVLSSGDGIVSLLDNPIQCVCSMAWLVLNQTLLEHVVGNCENGPSFQELDPFHFEESCMKMNPPMPGGHSTWVSSHLGVIPFPRRGRPAVDRE</sequence>
<evidence type="ECO:0000313" key="6">
    <source>
        <dbReference type="Proteomes" id="UP000677054"/>
    </source>
</evidence>
<dbReference type="InterPro" id="IPR001611">
    <property type="entry name" value="Leu-rich_rpt"/>
</dbReference>
<dbReference type="InterPro" id="IPR052286">
    <property type="entry name" value="Wnt_signaling_inhibitor"/>
</dbReference>
<proteinExistence type="predicted"/>
<dbReference type="EMBL" id="LR900446">
    <property type="protein sequence ID" value="CAD7245702.1"/>
    <property type="molecule type" value="Genomic_DNA"/>
</dbReference>
<evidence type="ECO:0000256" key="1">
    <source>
        <dbReference type="ARBA" id="ARBA00022614"/>
    </source>
</evidence>
<evidence type="ECO:0000256" key="3">
    <source>
        <dbReference type="ARBA" id="ARBA00022737"/>
    </source>
</evidence>
<dbReference type="EMBL" id="CAJPEV010000929">
    <property type="protein sequence ID" value="CAG0889568.1"/>
    <property type="molecule type" value="Genomic_DNA"/>
</dbReference>
<name>A0A7R9A2F2_9CRUS</name>
<protein>
    <recommendedName>
        <fullName evidence="7">Oplophorus-luciferin 2-monooxygenase non-catalytic subunit</fullName>
    </recommendedName>
</protein>
<dbReference type="AlphaFoldDB" id="A0A7R9A2F2"/>
<keyword evidence="6" id="KW-1185">Reference proteome</keyword>
<accession>A0A7R9A2F2</accession>
<keyword evidence="1" id="KW-0433">Leucine-rich repeat</keyword>
<feature type="signal peptide" evidence="4">
    <location>
        <begin position="1"/>
        <end position="22"/>
    </location>
</feature>
<feature type="chain" id="PRO_5036209603" description="Oplophorus-luciferin 2-monooxygenase non-catalytic subunit" evidence="4">
    <location>
        <begin position="23"/>
        <end position="372"/>
    </location>
</feature>
<dbReference type="PROSITE" id="PS51450">
    <property type="entry name" value="LRR"/>
    <property type="match status" value="1"/>
</dbReference>
<organism evidence="5">
    <name type="scientific">Darwinula stevensoni</name>
    <dbReference type="NCBI Taxonomy" id="69355"/>
    <lineage>
        <taxon>Eukaryota</taxon>
        <taxon>Metazoa</taxon>
        <taxon>Ecdysozoa</taxon>
        <taxon>Arthropoda</taxon>
        <taxon>Crustacea</taxon>
        <taxon>Oligostraca</taxon>
        <taxon>Ostracoda</taxon>
        <taxon>Podocopa</taxon>
        <taxon>Podocopida</taxon>
        <taxon>Darwinulocopina</taxon>
        <taxon>Darwinuloidea</taxon>
        <taxon>Darwinulidae</taxon>
        <taxon>Darwinula</taxon>
    </lineage>
</organism>
<dbReference type="PANTHER" id="PTHR24364:SF18">
    <property type="entry name" value="LP06937P"/>
    <property type="match status" value="1"/>
</dbReference>
<dbReference type="PANTHER" id="PTHR24364">
    <property type="entry name" value="LP06937P"/>
    <property type="match status" value="1"/>
</dbReference>
<dbReference type="GO" id="GO:0016020">
    <property type="term" value="C:membrane"/>
    <property type="evidence" value="ECO:0007669"/>
    <property type="project" value="TreeGrafter"/>
</dbReference>
<dbReference type="SUPFAM" id="SSF52058">
    <property type="entry name" value="L domain-like"/>
    <property type="match status" value="1"/>
</dbReference>
<dbReference type="Proteomes" id="UP000677054">
    <property type="component" value="Unassembled WGS sequence"/>
</dbReference>
<evidence type="ECO:0000313" key="5">
    <source>
        <dbReference type="EMBL" id="CAD7245702.1"/>
    </source>
</evidence>
<dbReference type="OrthoDB" id="676979at2759"/>